<name>A0ACC3SY68_LIPKO</name>
<proteinExistence type="predicted"/>
<protein>
    <submittedName>
        <fullName evidence="1">Uncharacterized protein</fullName>
    </submittedName>
</protein>
<accession>A0ACC3SY68</accession>
<evidence type="ECO:0000313" key="1">
    <source>
        <dbReference type="EMBL" id="KAK9236567.1"/>
    </source>
</evidence>
<evidence type="ECO:0000313" key="2">
    <source>
        <dbReference type="Proteomes" id="UP001433508"/>
    </source>
</evidence>
<comment type="caution">
    <text evidence="1">The sequence shown here is derived from an EMBL/GenBank/DDBJ whole genome shotgun (WGS) entry which is preliminary data.</text>
</comment>
<reference evidence="2" key="1">
    <citation type="journal article" date="2024" name="Front. Bioeng. Biotechnol.">
        <title>Genome-scale model development and genomic sequencing of the oleaginous clade Lipomyces.</title>
        <authorList>
            <person name="Czajka J.J."/>
            <person name="Han Y."/>
            <person name="Kim J."/>
            <person name="Mondo S.J."/>
            <person name="Hofstad B.A."/>
            <person name="Robles A."/>
            <person name="Haridas S."/>
            <person name="Riley R."/>
            <person name="LaButti K."/>
            <person name="Pangilinan J."/>
            <person name="Andreopoulos W."/>
            <person name="Lipzen A."/>
            <person name="Yan J."/>
            <person name="Wang M."/>
            <person name="Ng V."/>
            <person name="Grigoriev I.V."/>
            <person name="Spatafora J.W."/>
            <person name="Magnuson J.K."/>
            <person name="Baker S.E."/>
            <person name="Pomraning K.R."/>
        </authorList>
    </citation>
    <scope>NUCLEOTIDE SEQUENCE [LARGE SCALE GENOMIC DNA]</scope>
    <source>
        <strain evidence="2">CBS 7786</strain>
    </source>
</reference>
<keyword evidence="2" id="KW-1185">Reference proteome</keyword>
<dbReference type="Proteomes" id="UP001433508">
    <property type="component" value="Unassembled WGS sequence"/>
</dbReference>
<organism evidence="1 2">
    <name type="scientific">Lipomyces kononenkoae</name>
    <name type="common">Yeast</name>
    <dbReference type="NCBI Taxonomy" id="34357"/>
    <lineage>
        <taxon>Eukaryota</taxon>
        <taxon>Fungi</taxon>
        <taxon>Dikarya</taxon>
        <taxon>Ascomycota</taxon>
        <taxon>Saccharomycotina</taxon>
        <taxon>Lipomycetes</taxon>
        <taxon>Lipomycetales</taxon>
        <taxon>Lipomycetaceae</taxon>
        <taxon>Lipomyces</taxon>
    </lineage>
</organism>
<dbReference type="EMBL" id="MU971385">
    <property type="protein sequence ID" value="KAK9236567.1"/>
    <property type="molecule type" value="Genomic_DNA"/>
</dbReference>
<sequence>MLHPYGPLEWDGYIWFGSIKRVILETYRFPDDGCPSETILDPSNSFTIVEDGEFVAHDISPNLRQVAIGDCIPNHILTGQVAHTTAVNFFRREWFEDSFKDAMVNTAVLRVRLKSEVNTRHD</sequence>
<gene>
    <name evidence="1" type="ORF">V1525DRAFT_406701</name>
</gene>